<evidence type="ECO:0000259" key="1">
    <source>
        <dbReference type="Pfam" id="PF07693"/>
    </source>
</evidence>
<evidence type="ECO:0000313" key="2">
    <source>
        <dbReference type="EMBL" id="NUU74648.1"/>
    </source>
</evidence>
<dbReference type="SUPFAM" id="SSF52540">
    <property type="entry name" value="P-loop containing nucleoside triphosphate hydrolases"/>
    <property type="match status" value="1"/>
</dbReference>
<reference evidence="2 3" key="1">
    <citation type="submission" date="2020-05" db="EMBL/GenBank/DDBJ databases">
        <title>Genome Sequencing of Type Strains.</title>
        <authorList>
            <person name="Lemaire J.F."/>
            <person name="Inderbitzin P."/>
            <person name="Gregorio O.A."/>
            <person name="Collins S.B."/>
            <person name="Wespe N."/>
            <person name="Knight-Connoni V."/>
        </authorList>
    </citation>
    <scope>NUCLEOTIDE SEQUENCE [LARGE SCALE GENOMIC DNA]</scope>
    <source>
        <strain evidence="2 3">LMG 21957</strain>
    </source>
</reference>
<proteinExistence type="predicted"/>
<dbReference type="AlphaFoldDB" id="A0A7Y6EUD9"/>
<protein>
    <recommendedName>
        <fullName evidence="1">KAP NTPase domain-containing protein</fullName>
    </recommendedName>
</protein>
<gene>
    <name evidence="2" type="ORF">HP552_05260</name>
</gene>
<evidence type="ECO:0000313" key="3">
    <source>
        <dbReference type="Proteomes" id="UP000526125"/>
    </source>
</evidence>
<dbReference type="Pfam" id="PF07693">
    <property type="entry name" value="KAP_NTPase"/>
    <property type="match status" value="1"/>
</dbReference>
<dbReference type="InterPro" id="IPR011646">
    <property type="entry name" value="KAP_P-loop"/>
</dbReference>
<organism evidence="2 3">
    <name type="scientific">Paenibacillus xylanilyticus</name>
    <dbReference type="NCBI Taxonomy" id="248903"/>
    <lineage>
        <taxon>Bacteria</taxon>
        <taxon>Bacillati</taxon>
        <taxon>Bacillota</taxon>
        <taxon>Bacilli</taxon>
        <taxon>Bacillales</taxon>
        <taxon>Paenibacillaceae</taxon>
        <taxon>Paenibacillus</taxon>
    </lineage>
</organism>
<accession>A0A7Y6EUD9</accession>
<dbReference type="RefSeq" id="WP_175394550.1">
    <property type="nucleotide sequence ID" value="NZ_JABMCB010000154.1"/>
</dbReference>
<keyword evidence="3" id="KW-1185">Reference proteome</keyword>
<dbReference type="EMBL" id="JABMCB010000154">
    <property type="protein sequence ID" value="NUU74648.1"/>
    <property type="molecule type" value="Genomic_DNA"/>
</dbReference>
<comment type="caution">
    <text evidence="2">The sequence shown here is derived from an EMBL/GenBank/DDBJ whole genome shotgun (WGS) entry which is preliminary data.</text>
</comment>
<name>A0A7Y6EUD9_9BACL</name>
<dbReference type="InterPro" id="IPR027417">
    <property type="entry name" value="P-loop_NTPase"/>
</dbReference>
<dbReference type="Proteomes" id="UP000526125">
    <property type="component" value="Unassembled WGS sequence"/>
</dbReference>
<sequence>MRANEIVEYLQQFMDSNYKKVLINGEWGIGKTKYISDFINDYSNTCYVSLFGKKDVDTVIQEIYFQILDRAPKGKFKKSFSLVRQKMNSLDISISGVSLSVPVIQNMLKALSKELTQRENFVIVFDDLERRHDALDIKEIFGLIDSLSKIENIKIVVVAATNHINNDHKVDFDNFKEKAIDREYTIDEYAKDAPKAILGDEVWKVVENIAGNLKFKNLRTFEKIRNFIDEVTQILGEEQFTDKFTRADLYRMCFAIVFFRVEHKGEMVLLDSNPKNELFNTMYSLDNGDILYLSHHILKNSLENDMCRGVFPHIKNWFETGSYSIEDITSLITNINNHQEEPHNFYSSESQVEAMIDNTRSYIRNLKGNEKITDIIANLTSALSWCEVLSVDFGFSENEIIELIQPNILIGVNGNISSIDAWSPPVESEDVRKIISKIKDRYRSEYIRKTASNVNLQFNSCEYNNIESLNGLQDAVMSNTDELIKIEISEFIKQQQYFFPLPTGKITEEHWNWCTLVFGLITRIERYWNIEDFYNQFKSTVYSLADKTGDRMLMHRLNILFDENRKNRY</sequence>
<feature type="domain" description="KAP NTPase" evidence="1">
    <location>
        <begin position="4"/>
        <end position="182"/>
    </location>
</feature>
<dbReference type="Gene3D" id="3.40.50.300">
    <property type="entry name" value="P-loop containing nucleotide triphosphate hydrolases"/>
    <property type="match status" value="1"/>
</dbReference>